<evidence type="ECO:0000256" key="1">
    <source>
        <dbReference type="SAM" id="MobiDB-lite"/>
    </source>
</evidence>
<dbReference type="GeneID" id="26229578"/>
<organism evidence="2 3">
    <name type="scientific">Penicillium digitatum</name>
    <name type="common">Green mold</name>
    <dbReference type="NCBI Taxonomy" id="36651"/>
    <lineage>
        <taxon>Eukaryota</taxon>
        <taxon>Fungi</taxon>
        <taxon>Dikarya</taxon>
        <taxon>Ascomycota</taxon>
        <taxon>Pezizomycotina</taxon>
        <taxon>Eurotiomycetes</taxon>
        <taxon>Eurotiomycetidae</taxon>
        <taxon>Eurotiales</taxon>
        <taxon>Aspergillaceae</taxon>
        <taxon>Penicillium</taxon>
    </lineage>
</organism>
<dbReference type="RefSeq" id="XP_014537868.2">
    <property type="nucleotide sequence ID" value="XM_014682382.2"/>
</dbReference>
<name>A0A7T7BM28_PENDI</name>
<feature type="region of interest" description="Disordered" evidence="1">
    <location>
        <begin position="210"/>
        <end position="322"/>
    </location>
</feature>
<feature type="compositionally biased region" description="Low complexity" evidence="1">
    <location>
        <begin position="513"/>
        <end position="534"/>
    </location>
</feature>
<feature type="compositionally biased region" description="Polar residues" evidence="1">
    <location>
        <begin position="447"/>
        <end position="458"/>
    </location>
</feature>
<protein>
    <submittedName>
        <fullName evidence="2">Uncharacterized protein</fullName>
    </submittedName>
</protein>
<dbReference type="Proteomes" id="UP000595662">
    <property type="component" value="Chromosome 3"/>
</dbReference>
<feature type="compositionally biased region" description="Basic residues" evidence="1">
    <location>
        <begin position="630"/>
        <end position="644"/>
    </location>
</feature>
<feature type="compositionally biased region" description="Polar residues" evidence="1">
    <location>
        <begin position="286"/>
        <end position="322"/>
    </location>
</feature>
<gene>
    <name evidence="2" type="ORF">Pdw03_8662</name>
</gene>
<feature type="compositionally biased region" description="Polar residues" evidence="1">
    <location>
        <begin position="216"/>
        <end position="225"/>
    </location>
</feature>
<accession>A0A7T7BM28</accession>
<dbReference type="KEGG" id="pdp:PDIP_12550"/>
<feature type="region of interest" description="Disordered" evidence="1">
    <location>
        <begin position="415"/>
        <end position="465"/>
    </location>
</feature>
<proteinExistence type="predicted"/>
<feature type="region of interest" description="Disordered" evidence="1">
    <location>
        <begin position="495"/>
        <end position="534"/>
    </location>
</feature>
<evidence type="ECO:0000313" key="2">
    <source>
        <dbReference type="EMBL" id="QQK44761.1"/>
    </source>
</evidence>
<feature type="region of interest" description="Disordered" evidence="1">
    <location>
        <begin position="1"/>
        <end position="20"/>
    </location>
</feature>
<feature type="compositionally biased region" description="Basic and acidic residues" evidence="1">
    <location>
        <begin position="605"/>
        <end position="614"/>
    </location>
</feature>
<sequence length="707" mass="76708">MFPFSLKLKPDPTKGTAGLSTVGDMGSSLMSARGYDSDAQCIGSPQHADHMKASPRWPAFRRMGLHDLIEHSRERNNLEMWAGANGHDQSDPPGTPFAMHYVPTPPGSLRECSVHPNPATEDTGSQSVPSFRIERFGEQNGSTKSLPSPYANQEEIAPANQDRLRSREGFVGGSSGENLQNLVAGWAQYMGSGINDFRAASSTSLAREDLGITVPKTRQPTSSPRTRSEARVPHLAGLDLSHRLAGTSMGSGPPSASPSMSELPRPNRYGPQMASQENFQSHERSVTSIIAGSEPPNQAMSHQRDASSFYSRQSSNPSRGASAVQSLRVHAANAIDSLPNIHAQMAAETGSVQYERKSGAEVLKSKFVEQPDAANWESPQVHGIDNGLHSAGPHRRVSPGWMTGGRRMGYGYSLVENPEGHPPTVGGNSGPIPNGNWHRDTPEFGSDSRQSPNKSPTNAKGEPVLTPTMWAKMKSHSVGGNRHVPLAVDLAGEGMAASEGRRASSIPVQHMESPTSAKSPTSMKSPTSAKTSTSARSFYIEDVDETFLSRWAKASRSTRNQPQRGGYPDSTHGQEICTPDASPLGERHFSMAQTNHPPSVYFDPSNDRSADRTNGEPSRSRSGRWMLRFSKNRGSKRHSNHHRKEPCEEVPVQYRERPSSDLRRVNSTGSDNMAEELASAYQECIGMPGAFYGSRWASRTSLVVEAE</sequence>
<dbReference type="EMBL" id="CP060776">
    <property type="protein sequence ID" value="QQK44761.1"/>
    <property type="molecule type" value="Genomic_DNA"/>
</dbReference>
<dbReference type="AlphaFoldDB" id="A0A7T7BM28"/>
<reference evidence="2 3" key="1">
    <citation type="submission" date="2020-08" db="EMBL/GenBank/DDBJ databases">
        <title>The completed genome sequence of the pathogenic ascomycete fungus Penicillium digitatum.</title>
        <authorList>
            <person name="Wang M."/>
        </authorList>
    </citation>
    <scope>NUCLEOTIDE SEQUENCE [LARGE SCALE GENOMIC DNA]</scope>
    <source>
        <strain evidence="2 3">PdW03</strain>
    </source>
</reference>
<dbReference type="VEuPathDB" id="FungiDB:PDIP_12550"/>
<feature type="region of interest" description="Disordered" evidence="1">
    <location>
        <begin position="554"/>
        <end position="650"/>
    </location>
</feature>
<evidence type="ECO:0000313" key="3">
    <source>
        <dbReference type="Proteomes" id="UP000595662"/>
    </source>
</evidence>
<feature type="compositionally biased region" description="Low complexity" evidence="1">
    <location>
        <begin position="245"/>
        <end position="261"/>
    </location>
</feature>